<accession>A0A927GC63</accession>
<proteinExistence type="predicted"/>
<dbReference type="AlphaFoldDB" id="A0A927GC63"/>
<dbReference type="EMBL" id="JACXAA010000001">
    <property type="protein sequence ID" value="MBD2752126.1"/>
    <property type="molecule type" value="Genomic_DNA"/>
</dbReference>
<organism evidence="2 3">
    <name type="scientific">Spirosoma validum</name>
    <dbReference type="NCBI Taxonomy" id="2771355"/>
    <lineage>
        <taxon>Bacteria</taxon>
        <taxon>Pseudomonadati</taxon>
        <taxon>Bacteroidota</taxon>
        <taxon>Cytophagia</taxon>
        <taxon>Cytophagales</taxon>
        <taxon>Cytophagaceae</taxon>
        <taxon>Spirosoma</taxon>
    </lineage>
</organism>
<dbReference type="RefSeq" id="WP_191037738.1">
    <property type="nucleotide sequence ID" value="NZ_JACXAA010000001.1"/>
</dbReference>
<dbReference type="Pfam" id="PF01797">
    <property type="entry name" value="Y1_Tnp"/>
    <property type="match status" value="1"/>
</dbReference>
<sequence length="220" mass="25891">MITTEYYRQLPHWQHIGATFFVTFNLRGAIPHDVYERLQEEKELAFSRIEKSGSNTDQLYKEHIRHFARVDHILDTCQHGPNWLAHAEVADLVKTKLHEFDNIHYELLAYCIMPNHVHIVVDMAIQLDLLNPSEAIHAENYTQLFLVLKRIKGGSARVANLFLNRTGAFWQPEYYDHYVRDSAELNRIINYVLQNPVKAGLTENWQDWPHTYLSPRYHGL</sequence>
<dbReference type="GO" id="GO:0006313">
    <property type="term" value="P:DNA transposition"/>
    <property type="evidence" value="ECO:0007669"/>
    <property type="project" value="InterPro"/>
</dbReference>
<dbReference type="SMART" id="SM01321">
    <property type="entry name" value="Y1_Tnp"/>
    <property type="match status" value="1"/>
</dbReference>
<dbReference type="SUPFAM" id="SSF143422">
    <property type="entry name" value="Transposase IS200-like"/>
    <property type="match status" value="1"/>
</dbReference>
<evidence type="ECO:0000313" key="3">
    <source>
        <dbReference type="Proteomes" id="UP000653797"/>
    </source>
</evidence>
<feature type="domain" description="Transposase IS200-like" evidence="1">
    <location>
        <begin position="15"/>
        <end position="195"/>
    </location>
</feature>
<gene>
    <name evidence="2" type="ORF">IC230_04425</name>
</gene>
<evidence type="ECO:0000313" key="2">
    <source>
        <dbReference type="EMBL" id="MBD2752126.1"/>
    </source>
</evidence>
<reference evidence="2" key="1">
    <citation type="submission" date="2020-09" db="EMBL/GenBank/DDBJ databases">
        <authorList>
            <person name="Kim M.K."/>
        </authorList>
    </citation>
    <scope>NUCLEOTIDE SEQUENCE</scope>
    <source>
        <strain evidence="2">BT704</strain>
    </source>
</reference>
<dbReference type="Gene3D" id="3.30.70.1290">
    <property type="entry name" value="Transposase IS200-like"/>
    <property type="match status" value="1"/>
</dbReference>
<dbReference type="InterPro" id="IPR052715">
    <property type="entry name" value="RAYT_transposase"/>
</dbReference>
<dbReference type="GO" id="GO:0043565">
    <property type="term" value="F:sequence-specific DNA binding"/>
    <property type="evidence" value="ECO:0007669"/>
    <property type="project" value="TreeGrafter"/>
</dbReference>
<dbReference type="PANTHER" id="PTHR36966:SF1">
    <property type="entry name" value="REP-ASSOCIATED TYROSINE TRANSPOSASE"/>
    <property type="match status" value="1"/>
</dbReference>
<name>A0A927GC63_9BACT</name>
<dbReference type="InterPro" id="IPR036515">
    <property type="entry name" value="Transposase_17_sf"/>
</dbReference>
<dbReference type="InterPro" id="IPR002686">
    <property type="entry name" value="Transposase_17"/>
</dbReference>
<dbReference type="PANTHER" id="PTHR36966">
    <property type="entry name" value="REP-ASSOCIATED TYROSINE TRANSPOSASE"/>
    <property type="match status" value="1"/>
</dbReference>
<dbReference type="GO" id="GO:0004803">
    <property type="term" value="F:transposase activity"/>
    <property type="evidence" value="ECO:0007669"/>
    <property type="project" value="InterPro"/>
</dbReference>
<keyword evidence="3" id="KW-1185">Reference proteome</keyword>
<dbReference type="Proteomes" id="UP000653797">
    <property type="component" value="Unassembled WGS sequence"/>
</dbReference>
<comment type="caution">
    <text evidence="2">The sequence shown here is derived from an EMBL/GenBank/DDBJ whole genome shotgun (WGS) entry which is preliminary data.</text>
</comment>
<protein>
    <submittedName>
        <fullName evidence="2">Transposase</fullName>
    </submittedName>
</protein>
<evidence type="ECO:0000259" key="1">
    <source>
        <dbReference type="SMART" id="SM01321"/>
    </source>
</evidence>